<dbReference type="GO" id="GO:0004673">
    <property type="term" value="F:protein histidine kinase activity"/>
    <property type="evidence" value="ECO:0007669"/>
    <property type="project" value="UniProtKB-EC"/>
</dbReference>
<keyword evidence="2" id="KW-1185">Reference proteome</keyword>
<dbReference type="Gene3D" id="3.30.450.20">
    <property type="entry name" value="PAS domain"/>
    <property type="match status" value="2"/>
</dbReference>
<protein>
    <submittedName>
        <fullName evidence="1">C4-dicarboxylate transport sensor protein DctB</fullName>
        <ecNumber evidence="1">2.7.13.3</ecNumber>
    </submittedName>
</protein>
<accession>D5RJG9</accession>
<evidence type="ECO:0000313" key="1">
    <source>
        <dbReference type="EMBL" id="EFH12535.1"/>
    </source>
</evidence>
<dbReference type="EMBL" id="ADVL01000205">
    <property type="protein sequence ID" value="EFH12535.1"/>
    <property type="molecule type" value="Genomic_DNA"/>
</dbReference>
<dbReference type="Gene3D" id="6.10.250.3020">
    <property type="match status" value="1"/>
</dbReference>
<reference evidence="1 2" key="1">
    <citation type="submission" date="2010-04" db="EMBL/GenBank/DDBJ databases">
        <authorList>
            <person name="Qin X."/>
            <person name="Bachman B."/>
            <person name="Battles P."/>
            <person name="Bell A."/>
            <person name="Bess C."/>
            <person name="Bickham C."/>
            <person name="Chaboub L."/>
            <person name="Chen D."/>
            <person name="Coyle M."/>
            <person name="Deiros D.R."/>
            <person name="Dinh H."/>
            <person name="Forbes L."/>
            <person name="Fowler G."/>
            <person name="Francisco L."/>
            <person name="Fu Q."/>
            <person name="Gubbala S."/>
            <person name="Hale W."/>
            <person name="Han Y."/>
            <person name="Hemphill L."/>
            <person name="Highlander S.K."/>
            <person name="Hirani K."/>
            <person name="Hogues M."/>
            <person name="Jackson L."/>
            <person name="Jakkamsetti A."/>
            <person name="Javaid M."/>
            <person name="Jiang H."/>
            <person name="Korchina V."/>
            <person name="Kovar C."/>
            <person name="Lara F."/>
            <person name="Lee S."/>
            <person name="Mata R."/>
            <person name="Mathew T."/>
            <person name="Moen C."/>
            <person name="Morales K."/>
            <person name="Munidasa M."/>
            <person name="Nazareth L."/>
            <person name="Ngo R."/>
            <person name="Nguyen L."/>
            <person name="Okwuonu G."/>
            <person name="Ongeri F."/>
            <person name="Patil S."/>
            <person name="Petrosino J."/>
            <person name="Pham C."/>
            <person name="Pham P."/>
            <person name="Pu L.-L."/>
            <person name="Puazo M."/>
            <person name="Raj R."/>
            <person name="Reid J."/>
            <person name="Rouhana J."/>
            <person name="Saada N."/>
            <person name="Shang Y."/>
            <person name="Simmons D."/>
            <person name="Thornton R."/>
            <person name="Warren J."/>
            <person name="Weissenberger G."/>
            <person name="Zhang J."/>
            <person name="Zhang L."/>
            <person name="Zhou C."/>
            <person name="Zhu D."/>
            <person name="Muzny D."/>
            <person name="Worley K."/>
            <person name="Gibbs R."/>
        </authorList>
    </citation>
    <scope>NUCLEOTIDE SEQUENCE [LARGE SCALE GENOMIC DNA]</scope>
    <source>
        <strain evidence="1 2">ATCC 49957</strain>
    </source>
</reference>
<comment type="caution">
    <text evidence="1">The sequence shown here is derived from an EMBL/GenBank/DDBJ whole genome shotgun (WGS) entry which is preliminary data.</text>
</comment>
<dbReference type="InterPro" id="IPR029151">
    <property type="entry name" value="Sensor-like_sf"/>
</dbReference>
<dbReference type="AlphaFoldDB" id="D5RJG9"/>
<evidence type="ECO:0000313" key="2">
    <source>
        <dbReference type="Proteomes" id="UP000005324"/>
    </source>
</evidence>
<sequence length="292" mass="30878">MKRGLRRAALLLGGLALLLALDRLAVTLAGRVALADLETTSRAAAGLRAAVLRAEIDKQRSLPLILAQDPDLRRALDSRDPARLAALSAKLEALGQGTGSAVLYALDARGLTLAASNWRQPDSFVGSDYAFRPYFRDALATGAAEHFALGTVSHRPGLYLSRRVEGERGPLGVIVVKAEFGAVEAAWSLSPEPVLATDPRGIVTVTSVADWHFRMTAPLDAAAQRAIRDSLQFGEAELLPLGLRPAALPGLPALLRPDPVPSGSHVPPGPFLAVREAVPGTEWALTLLAPVR</sequence>
<proteinExistence type="predicted"/>
<dbReference type="HOGENOM" id="CLU_000445_94_3_5"/>
<dbReference type="SUPFAM" id="SSF103190">
    <property type="entry name" value="Sensory domain-like"/>
    <property type="match status" value="1"/>
</dbReference>
<gene>
    <name evidence="1" type="primary">dctB</name>
    <name evidence="1" type="ORF">HMPREF0731_1229</name>
</gene>
<dbReference type="EC" id="2.7.13.3" evidence="1"/>
<feature type="non-terminal residue" evidence="1">
    <location>
        <position position="292"/>
    </location>
</feature>
<dbReference type="Proteomes" id="UP000005324">
    <property type="component" value="Unassembled WGS sequence"/>
</dbReference>
<keyword evidence="1" id="KW-0808">Transferase</keyword>
<organism evidence="1 2">
    <name type="scientific">Pseudoroseomonas cervicalis ATCC 49957</name>
    <dbReference type="NCBI Taxonomy" id="525371"/>
    <lineage>
        <taxon>Bacteria</taxon>
        <taxon>Pseudomonadati</taxon>
        <taxon>Pseudomonadota</taxon>
        <taxon>Alphaproteobacteria</taxon>
        <taxon>Acetobacterales</taxon>
        <taxon>Roseomonadaceae</taxon>
        <taxon>Roseomonas</taxon>
    </lineage>
</organism>
<name>D5RJG9_9PROT</name>